<evidence type="ECO:0000256" key="2">
    <source>
        <dbReference type="SAM" id="SignalP"/>
    </source>
</evidence>
<keyword evidence="1" id="KW-1133">Transmembrane helix</keyword>
<keyword evidence="1" id="KW-0472">Membrane</keyword>
<keyword evidence="4" id="KW-1185">Reference proteome</keyword>
<feature type="transmembrane region" description="Helical" evidence="1">
    <location>
        <begin position="108"/>
        <end position="129"/>
    </location>
</feature>
<comment type="caution">
    <text evidence="3">The sequence shown here is derived from an EMBL/GenBank/DDBJ whole genome shotgun (WGS) entry which is preliminary data.</text>
</comment>
<dbReference type="EMBL" id="SADD01000001">
    <property type="protein sequence ID" value="RVU48529.1"/>
    <property type="molecule type" value="Genomic_DNA"/>
</dbReference>
<gene>
    <name evidence="3" type="ORF">EA187_03595</name>
</gene>
<dbReference type="RefSeq" id="WP_127779201.1">
    <property type="nucleotide sequence ID" value="NZ_SADD01000001.1"/>
</dbReference>
<dbReference type="Proteomes" id="UP000282926">
    <property type="component" value="Unassembled WGS sequence"/>
</dbReference>
<organism evidence="3 4">
    <name type="scientific">Lujinxingia sediminis</name>
    <dbReference type="NCBI Taxonomy" id="2480984"/>
    <lineage>
        <taxon>Bacteria</taxon>
        <taxon>Deltaproteobacteria</taxon>
        <taxon>Bradymonadales</taxon>
        <taxon>Lujinxingiaceae</taxon>
        <taxon>Lujinxingia</taxon>
    </lineage>
</organism>
<feature type="transmembrane region" description="Helical" evidence="1">
    <location>
        <begin position="78"/>
        <end position="96"/>
    </location>
</feature>
<keyword evidence="2" id="KW-0732">Signal</keyword>
<evidence type="ECO:0000256" key="1">
    <source>
        <dbReference type="SAM" id="Phobius"/>
    </source>
</evidence>
<sequence length="148" mass="15046">MNALRHILLIVSLLLSPGCGGAFTSTIVRTDGATLETVPSCVTLGADGMRMLRGTGLGDGIAASNVETIRSHAGMESVGIGTTAVVLGTALMIWFASDQPRSGTTWRLATGGALAGLGLINAIVGGVMWSRSASALSSLCHPRATIPR</sequence>
<keyword evidence="1" id="KW-0812">Transmembrane</keyword>
<evidence type="ECO:0000313" key="3">
    <source>
        <dbReference type="EMBL" id="RVU48529.1"/>
    </source>
</evidence>
<evidence type="ECO:0000313" key="4">
    <source>
        <dbReference type="Proteomes" id="UP000282926"/>
    </source>
</evidence>
<feature type="signal peptide" evidence="2">
    <location>
        <begin position="1"/>
        <end position="21"/>
    </location>
</feature>
<accession>A0ABY0CY33</accession>
<proteinExistence type="predicted"/>
<reference evidence="3 4" key="1">
    <citation type="submission" date="2019-01" db="EMBL/GenBank/DDBJ databases">
        <title>Lujinxingia litoralis gen. nov., sp. nov. and Lujinxingia sediminis gen. nov., sp. nov., new members in the order Bradymonadales, isolated from coastal sediment.</title>
        <authorList>
            <person name="Li C.-M."/>
        </authorList>
    </citation>
    <scope>NUCLEOTIDE SEQUENCE [LARGE SCALE GENOMIC DNA]</scope>
    <source>
        <strain evidence="3 4">SEH01</strain>
    </source>
</reference>
<protein>
    <submittedName>
        <fullName evidence="3">Uncharacterized protein</fullName>
    </submittedName>
</protein>
<name>A0ABY0CY33_9DELT</name>
<feature type="chain" id="PRO_5046641977" evidence="2">
    <location>
        <begin position="22"/>
        <end position="148"/>
    </location>
</feature>